<dbReference type="AlphaFoldDB" id="A0AAV4ZS28"/>
<organism evidence="1 2">
    <name type="scientific">Methylobacterium hispanicum</name>
    <dbReference type="NCBI Taxonomy" id="270350"/>
    <lineage>
        <taxon>Bacteria</taxon>
        <taxon>Pseudomonadati</taxon>
        <taxon>Pseudomonadota</taxon>
        <taxon>Alphaproteobacteria</taxon>
        <taxon>Hyphomicrobiales</taxon>
        <taxon>Methylobacteriaceae</taxon>
        <taxon>Methylobacterium</taxon>
    </lineage>
</organism>
<proteinExistence type="predicted"/>
<gene>
    <name evidence="1" type="ORF">BHAOGJBA_4261</name>
</gene>
<reference evidence="1" key="2">
    <citation type="submission" date="2021-08" db="EMBL/GenBank/DDBJ databases">
        <authorList>
            <person name="Tani A."/>
            <person name="Ola A."/>
            <person name="Ogura Y."/>
            <person name="Katsura K."/>
            <person name="Hayashi T."/>
        </authorList>
    </citation>
    <scope>NUCLEOTIDE SEQUENCE</scope>
    <source>
        <strain evidence="1">DSM 16372</strain>
    </source>
</reference>
<dbReference type="EMBL" id="BPQO01000020">
    <property type="protein sequence ID" value="GJD90719.1"/>
    <property type="molecule type" value="Genomic_DNA"/>
</dbReference>
<evidence type="ECO:0000313" key="2">
    <source>
        <dbReference type="Proteomes" id="UP001055247"/>
    </source>
</evidence>
<comment type="caution">
    <text evidence="1">The sequence shown here is derived from an EMBL/GenBank/DDBJ whole genome shotgun (WGS) entry which is preliminary data.</text>
</comment>
<name>A0AAV4ZS28_9HYPH</name>
<dbReference type="Proteomes" id="UP001055247">
    <property type="component" value="Unassembled WGS sequence"/>
</dbReference>
<sequence>MIRSAVSIADGRIRAKFDATSYFEQATSRTILEMAHGNWTGIPALDAARHCADHRRFRELKYALDRAFSVPRIEIRAAVHGPDALRWIRLHRADVAARIEADLDQDVCGFSRPDVGPSWDWSPDWPSDYERLDRFEHDAA</sequence>
<reference evidence="1" key="1">
    <citation type="journal article" date="2016" name="Front. Microbiol.">
        <title>Genome Sequence of the Piezophilic, Mesophilic Sulfate-Reducing Bacterium Desulfovibrio indicus J2T.</title>
        <authorList>
            <person name="Cao J."/>
            <person name="Maignien L."/>
            <person name="Shao Z."/>
            <person name="Alain K."/>
            <person name="Jebbar M."/>
        </authorList>
    </citation>
    <scope>NUCLEOTIDE SEQUENCE</scope>
    <source>
        <strain evidence="1">DSM 16372</strain>
    </source>
</reference>
<evidence type="ECO:0000313" key="1">
    <source>
        <dbReference type="EMBL" id="GJD90719.1"/>
    </source>
</evidence>
<accession>A0AAV4ZS28</accession>
<dbReference type="RefSeq" id="WP_238230899.1">
    <property type="nucleotide sequence ID" value="NZ_BPQO01000020.1"/>
</dbReference>
<keyword evidence="2" id="KW-1185">Reference proteome</keyword>
<protein>
    <submittedName>
        <fullName evidence="1">Uncharacterized protein</fullName>
    </submittedName>
</protein>